<dbReference type="Proteomes" id="UP000028542">
    <property type="component" value="Unassembled WGS sequence"/>
</dbReference>
<dbReference type="STRING" id="318464.IO99_01855"/>
<dbReference type="EMBL" id="JPMD01000001">
    <property type="protein sequence ID" value="KEZ88926.1"/>
    <property type="molecule type" value="Genomic_DNA"/>
</dbReference>
<dbReference type="InterPro" id="IPR051675">
    <property type="entry name" value="Endo/Exo/Phosphatase_dom_1"/>
</dbReference>
<dbReference type="InterPro" id="IPR023874">
    <property type="entry name" value="DNA_rSAM_put"/>
</dbReference>
<comment type="caution">
    <text evidence="5">The sequence shown here is derived from an EMBL/GenBank/DDBJ whole genome shotgun (WGS) entry which is preliminary data.</text>
</comment>
<keyword evidence="3" id="KW-0408">Iron</keyword>
<dbReference type="SFLD" id="SFLDG01102">
    <property type="entry name" value="Uncharacterised_Radical_SAM_Su"/>
    <property type="match status" value="1"/>
</dbReference>
<protein>
    <submittedName>
        <fullName evidence="5">Biotin synthase</fullName>
    </submittedName>
</protein>
<dbReference type="SUPFAM" id="SSF102114">
    <property type="entry name" value="Radical SAM enzymes"/>
    <property type="match status" value="1"/>
</dbReference>
<dbReference type="Pfam" id="PF12836">
    <property type="entry name" value="HHH_3"/>
    <property type="match status" value="1"/>
</dbReference>
<dbReference type="InterPro" id="IPR007197">
    <property type="entry name" value="rSAM"/>
</dbReference>
<evidence type="ECO:0000256" key="3">
    <source>
        <dbReference type="ARBA" id="ARBA00023004"/>
    </source>
</evidence>
<keyword evidence="1" id="KW-0949">S-adenosyl-L-methionine</keyword>
<keyword evidence="4" id="KW-0411">Iron-sulfur</keyword>
<dbReference type="GO" id="GO:0051536">
    <property type="term" value="F:iron-sulfur cluster binding"/>
    <property type="evidence" value="ECO:0007669"/>
    <property type="project" value="UniProtKB-KW"/>
</dbReference>
<gene>
    <name evidence="5" type="ORF">IO99_01855</name>
</gene>
<evidence type="ECO:0000256" key="4">
    <source>
        <dbReference type="ARBA" id="ARBA00023014"/>
    </source>
</evidence>
<dbReference type="Gene3D" id="1.10.150.320">
    <property type="entry name" value="Photosystem II 12 kDa extrinsic protein"/>
    <property type="match status" value="1"/>
</dbReference>
<dbReference type="CDD" id="cd01335">
    <property type="entry name" value="Radical_SAM"/>
    <property type="match status" value="1"/>
</dbReference>
<dbReference type="GO" id="GO:0046872">
    <property type="term" value="F:metal ion binding"/>
    <property type="evidence" value="ECO:0007669"/>
    <property type="project" value="UniProtKB-KW"/>
</dbReference>
<dbReference type="PANTHER" id="PTHR21180:SF9">
    <property type="entry name" value="TYPE II SECRETION SYSTEM PROTEIN K"/>
    <property type="match status" value="1"/>
</dbReference>
<accession>A0A084JIZ2</accession>
<evidence type="ECO:0000313" key="5">
    <source>
        <dbReference type="EMBL" id="KEZ88926.1"/>
    </source>
</evidence>
<dbReference type="SUPFAM" id="SSF47781">
    <property type="entry name" value="RuvA domain 2-like"/>
    <property type="match status" value="1"/>
</dbReference>
<keyword evidence="2" id="KW-0479">Metal-binding</keyword>
<evidence type="ECO:0000256" key="1">
    <source>
        <dbReference type="ARBA" id="ARBA00022691"/>
    </source>
</evidence>
<proteinExistence type="predicted"/>
<dbReference type="eggNOG" id="COG4277">
    <property type="taxonomic scope" value="Bacteria"/>
</dbReference>
<dbReference type="PANTHER" id="PTHR21180">
    <property type="entry name" value="ENDONUCLEASE/EXONUCLEASE/PHOSPHATASE FAMILY DOMAIN-CONTAINING PROTEIN 1"/>
    <property type="match status" value="1"/>
</dbReference>
<evidence type="ECO:0000256" key="2">
    <source>
        <dbReference type="ARBA" id="ARBA00022723"/>
    </source>
</evidence>
<dbReference type="AlphaFoldDB" id="A0A084JIZ2"/>
<dbReference type="GO" id="GO:0003824">
    <property type="term" value="F:catalytic activity"/>
    <property type="evidence" value="ECO:0007669"/>
    <property type="project" value="InterPro"/>
</dbReference>
<reference evidence="5 6" key="1">
    <citation type="submission" date="2014-07" db="EMBL/GenBank/DDBJ databases">
        <title>Draft genome of Clostridium sulfidigenes 113A isolated from sediments associated with methane hydrate from Krishna Godavari basin.</title>
        <authorList>
            <person name="Honkalas V.S."/>
            <person name="Dabir A.P."/>
            <person name="Arora P."/>
            <person name="Dhakephalkar P.K."/>
        </authorList>
    </citation>
    <scope>NUCLEOTIDE SEQUENCE [LARGE SCALE GENOMIC DNA]</scope>
    <source>
        <strain evidence="5 6">113A</strain>
    </source>
</reference>
<dbReference type="InterPro" id="IPR013785">
    <property type="entry name" value="Aldolase_TIM"/>
</dbReference>
<dbReference type="SFLD" id="SFLDS00029">
    <property type="entry name" value="Radical_SAM"/>
    <property type="match status" value="1"/>
</dbReference>
<name>A0A084JIZ2_9CLOT</name>
<organism evidence="5 6">
    <name type="scientific">Clostridium sulfidigenes</name>
    <dbReference type="NCBI Taxonomy" id="318464"/>
    <lineage>
        <taxon>Bacteria</taxon>
        <taxon>Bacillati</taxon>
        <taxon>Bacillota</taxon>
        <taxon>Clostridia</taxon>
        <taxon>Eubacteriales</taxon>
        <taxon>Clostridiaceae</taxon>
        <taxon>Clostridium</taxon>
    </lineage>
</organism>
<dbReference type="InterPro" id="IPR058240">
    <property type="entry name" value="rSAM_sf"/>
</dbReference>
<sequence>MEISEKLRILSGAAKYDVSCSSSGSSRRGIKGALGSSAPSGICHSFTPDGRCISLLKILLTNYCIYDCAYCINRRTNDVERAAFTVDEVINLTMNFYRRNYIEGLFLSSAVIKNPNYTMELLTSVVKRLRNHFNFRGYIHLKAIPGADENLIKEAGQYVDRMSVNIELPSNNSLKLLAPEKNKQDIFTPMKSIKNNIIISNGERKLSKKAPLFVPGGQSTQLIVGATKEDDLDILNLTENLYNNFLLKRVYYSAYIPVNNGKNLPNFKTPPTLREHRLYQGDWLLRVYGFKAEELLNKQTPNFDINFDPKTNWALNNLHIFPLEINTASYELLIRIPGIGIRGAKKIISARRIGFLTFQDLKKLGVVLKRAQYFIVCKGKYYGSVDLDEEKVRSVLKPKIDLNYIENERYEQLSFLGFNYNNSSIPILDKEYNKLILSPSSQDDINSLDKTLLLEDRGSYITGEL</sequence>
<dbReference type="InterPro" id="IPR010994">
    <property type="entry name" value="RuvA_2-like"/>
</dbReference>
<evidence type="ECO:0000313" key="6">
    <source>
        <dbReference type="Proteomes" id="UP000028542"/>
    </source>
</evidence>
<dbReference type="NCBIfam" id="TIGR03916">
    <property type="entry name" value="rSAM_link_UDG"/>
    <property type="match status" value="1"/>
</dbReference>
<keyword evidence="6" id="KW-1185">Reference proteome</keyword>
<dbReference type="Gene3D" id="3.20.20.70">
    <property type="entry name" value="Aldolase class I"/>
    <property type="match status" value="1"/>
</dbReference>
<dbReference type="RefSeq" id="WP_035129423.1">
    <property type="nucleotide sequence ID" value="NZ_JPMD01000001.1"/>
</dbReference>